<name>A0A2P2M4R8_RHIMU</name>
<dbReference type="EMBL" id="GGEC01044733">
    <property type="protein sequence ID" value="MBX25217.1"/>
    <property type="molecule type" value="Transcribed_RNA"/>
</dbReference>
<dbReference type="EMBL" id="GGEC01044739">
    <property type="protein sequence ID" value="MBX25223.1"/>
    <property type="molecule type" value="Transcribed_RNA"/>
</dbReference>
<dbReference type="PANTHER" id="PTHR21422:SF9">
    <property type="entry name" value="RAB3 GTPASE-ACTIVATING PROTEIN CATALYTIC SUBUNIT"/>
    <property type="match status" value="1"/>
</dbReference>
<evidence type="ECO:0000313" key="1">
    <source>
        <dbReference type="EMBL" id="MBX25217.1"/>
    </source>
</evidence>
<proteinExistence type="predicted"/>
<dbReference type="GO" id="GO:0005096">
    <property type="term" value="F:GTPase activator activity"/>
    <property type="evidence" value="ECO:0007669"/>
    <property type="project" value="InterPro"/>
</dbReference>
<reference evidence="1" key="1">
    <citation type="submission" date="2018-02" db="EMBL/GenBank/DDBJ databases">
        <title>Rhizophora mucronata_Transcriptome.</title>
        <authorList>
            <person name="Meera S.P."/>
            <person name="Sreeshan A."/>
            <person name="Augustine A."/>
        </authorList>
    </citation>
    <scope>NUCLEOTIDE SEQUENCE</scope>
    <source>
        <tissue evidence="1">Leaf</tissue>
    </source>
</reference>
<dbReference type="AlphaFoldDB" id="A0A2P2M4R8"/>
<protein>
    <submittedName>
        <fullName evidence="2">Rab3 GTPase-activating protein catalytic subunit isoform X2</fullName>
    </submittedName>
</protein>
<dbReference type="InterPro" id="IPR045700">
    <property type="entry name" value="Rab3GAP1"/>
</dbReference>
<dbReference type="PANTHER" id="PTHR21422">
    <property type="entry name" value="RAB3 GTPASE-ACTIVATING PROTEIN CATALYTIC SUBUNIT"/>
    <property type="match status" value="1"/>
</dbReference>
<organism evidence="1">
    <name type="scientific">Rhizophora mucronata</name>
    <name type="common">Asiatic mangrove</name>
    <dbReference type="NCBI Taxonomy" id="61149"/>
    <lineage>
        <taxon>Eukaryota</taxon>
        <taxon>Viridiplantae</taxon>
        <taxon>Streptophyta</taxon>
        <taxon>Embryophyta</taxon>
        <taxon>Tracheophyta</taxon>
        <taxon>Spermatophyta</taxon>
        <taxon>Magnoliopsida</taxon>
        <taxon>eudicotyledons</taxon>
        <taxon>Gunneridae</taxon>
        <taxon>Pentapetalae</taxon>
        <taxon>rosids</taxon>
        <taxon>fabids</taxon>
        <taxon>Malpighiales</taxon>
        <taxon>Rhizophoraceae</taxon>
        <taxon>Rhizophora</taxon>
    </lineage>
</organism>
<evidence type="ECO:0000313" key="2">
    <source>
        <dbReference type="EMBL" id="MBX25223.1"/>
    </source>
</evidence>
<accession>A0A2P2M4R8</accession>
<sequence length="89" mass="9978">MSFNAQFMEDFVSAENPGSDNLKSSLVVPPPTVLDRVFKDLFHKGSAFPDFTKGEHKNSRYIKGAPLESLFTQFCLHVLWVGNCNIRGT</sequence>